<dbReference type="GO" id="GO:0005886">
    <property type="term" value="C:plasma membrane"/>
    <property type="evidence" value="ECO:0007669"/>
    <property type="project" value="InterPro"/>
</dbReference>
<reference evidence="1 2" key="1">
    <citation type="submission" date="2015-07" db="EMBL/GenBank/DDBJ databases">
        <authorList>
            <person name="Kim K.M."/>
        </authorList>
    </citation>
    <scope>NUCLEOTIDE SEQUENCE [LARGE SCALE GENOMIC DNA]</scope>
    <source>
        <strain evidence="1 2">KCTC 12363</strain>
    </source>
</reference>
<dbReference type="NCBIfam" id="TIGR04409">
    <property type="entry name" value="LptC_YrbK"/>
    <property type="match status" value="1"/>
</dbReference>
<dbReference type="InterPro" id="IPR010664">
    <property type="entry name" value="LipoPS_assembly_LptC-rel"/>
</dbReference>
<accession>A0A0H4PCF5</accession>
<evidence type="ECO:0008006" key="3">
    <source>
        <dbReference type="Google" id="ProtNLM"/>
    </source>
</evidence>
<dbReference type="STRING" id="320787.CA2015_1019"/>
<evidence type="ECO:0000313" key="1">
    <source>
        <dbReference type="EMBL" id="AKP50473.1"/>
    </source>
</evidence>
<name>A0A0H4PCF5_9BACT</name>
<dbReference type="Gene3D" id="2.60.450.10">
    <property type="entry name" value="Lipopolysaccharide (LPS) transport protein A like domain"/>
    <property type="match status" value="1"/>
</dbReference>
<proteinExistence type="predicted"/>
<organism evidence="1 2">
    <name type="scientific">Cyclobacterium amurskyense</name>
    <dbReference type="NCBI Taxonomy" id="320787"/>
    <lineage>
        <taxon>Bacteria</taxon>
        <taxon>Pseudomonadati</taxon>
        <taxon>Bacteroidota</taxon>
        <taxon>Cytophagia</taxon>
        <taxon>Cytophagales</taxon>
        <taxon>Cyclobacteriaceae</taxon>
        <taxon>Cyclobacterium</taxon>
    </lineage>
</organism>
<sequence length="195" mass="22585">MSVRQFYSQIFGHSARIVPYRATKQLLFLILLVGSIGCREDVDKSQLAYYEGPYRTSFEIELLHSDSAIVRTKLMADKQLEFKNGDAEFPEGIVIHFFDKEGELSTTIRADRGYFDRKSNIYRGEGDVQVHNLVKEQKLNSEELFWDKTKKKIYTEKFVTVEEPDRIIKGTGMEADEGFNEYKFTKVTGEIDNVL</sequence>
<gene>
    <name evidence="1" type="ORF">CA2015_1019</name>
</gene>
<keyword evidence="2" id="KW-1185">Reference proteome</keyword>
<dbReference type="GO" id="GO:0015221">
    <property type="term" value="F:lipopolysaccharide transmembrane transporter activity"/>
    <property type="evidence" value="ECO:0007669"/>
    <property type="project" value="InterPro"/>
</dbReference>
<dbReference type="InterPro" id="IPR026265">
    <property type="entry name" value="LptC"/>
</dbReference>
<protein>
    <recommendedName>
        <fullName evidence="3">LPS export ABC transporter periplasmic protein LptC</fullName>
    </recommendedName>
</protein>
<dbReference type="AlphaFoldDB" id="A0A0H4PCF5"/>
<dbReference type="Proteomes" id="UP000036520">
    <property type="component" value="Chromosome"/>
</dbReference>
<evidence type="ECO:0000313" key="2">
    <source>
        <dbReference type="Proteomes" id="UP000036520"/>
    </source>
</evidence>
<dbReference type="KEGG" id="camu:CA2015_1019"/>
<dbReference type="Pfam" id="PF06835">
    <property type="entry name" value="LptC"/>
    <property type="match status" value="1"/>
</dbReference>
<dbReference type="EMBL" id="CP012040">
    <property type="protein sequence ID" value="AKP50473.1"/>
    <property type="molecule type" value="Genomic_DNA"/>
</dbReference>
<dbReference type="PATRIC" id="fig|320787.5.peg.1134"/>